<evidence type="ECO:0000256" key="2">
    <source>
        <dbReference type="ARBA" id="ARBA00022980"/>
    </source>
</evidence>
<feature type="domain" description="S5 DRBM" evidence="8">
    <location>
        <begin position="12"/>
        <end position="75"/>
    </location>
</feature>
<keyword evidence="3 6" id="KW-0687">Ribonucleoprotein</keyword>
<dbReference type="GO" id="GO:0005840">
    <property type="term" value="C:ribosome"/>
    <property type="evidence" value="ECO:0007669"/>
    <property type="project" value="UniProtKB-KW"/>
</dbReference>
<dbReference type="InterPro" id="IPR005324">
    <property type="entry name" value="Ribosomal_uS5_C"/>
</dbReference>
<gene>
    <name evidence="9" type="ORF">COY31_00285</name>
</gene>
<evidence type="ECO:0000256" key="7">
    <source>
        <dbReference type="RuleBase" id="RU003823"/>
    </source>
</evidence>
<dbReference type="Proteomes" id="UP000230553">
    <property type="component" value="Unassembled WGS sequence"/>
</dbReference>
<dbReference type="InterPro" id="IPR013810">
    <property type="entry name" value="Ribosomal_uS5_N"/>
</dbReference>
<dbReference type="SUPFAM" id="SSF54768">
    <property type="entry name" value="dsRNA-binding domain-like"/>
    <property type="match status" value="1"/>
</dbReference>
<keyword evidence="2 6" id="KW-0689">Ribosomal protein</keyword>
<accession>A0A2M7TH31</accession>
<evidence type="ECO:0000256" key="4">
    <source>
        <dbReference type="ARBA" id="ARBA00035255"/>
    </source>
</evidence>
<evidence type="ECO:0000256" key="1">
    <source>
        <dbReference type="ARBA" id="ARBA00008945"/>
    </source>
</evidence>
<dbReference type="AlphaFoldDB" id="A0A2M7TH31"/>
<dbReference type="PANTHER" id="PTHR48277:SF1">
    <property type="entry name" value="MITOCHONDRIAL RIBOSOMAL PROTEIN S5"/>
    <property type="match status" value="1"/>
</dbReference>
<organism evidence="9 10">
    <name type="scientific">Candidatus Wolfebacteria bacterium CG_4_10_14_0_2_um_filter_39_18</name>
    <dbReference type="NCBI Taxonomy" id="1975061"/>
    <lineage>
        <taxon>Bacteria</taxon>
        <taxon>Candidatus Wolfeibacteriota</taxon>
    </lineage>
</organism>
<dbReference type="GO" id="GO:0005737">
    <property type="term" value="C:cytoplasm"/>
    <property type="evidence" value="ECO:0007669"/>
    <property type="project" value="UniProtKB-ARBA"/>
</dbReference>
<name>A0A2M7TH31_9BACT</name>
<dbReference type="GO" id="GO:1990904">
    <property type="term" value="C:ribonucleoprotein complex"/>
    <property type="evidence" value="ECO:0007669"/>
    <property type="project" value="UniProtKB-UniRule"/>
</dbReference>
<dbReference type="GO" id="GO:0003723">
    <property type="term" value="F:RNA binding"/>
    <property type="evidence" value="ECO:0007669"/>
    <property type="project" value="InterPro"/>
</dbReference>
<dbReference type="EMBL" id="PFNM01000005">
    <property type="protein sequence ID" value="PIZ45445.1"/>
    <property type="molecule type" value="Genomic_DNA"/>
</dbReference>
<dbReference type="InterPro" id="IPR000851">
    <property type="entry name" value="Ribosomal_uS5"/>
</dbReference>
<reference evidence="10" key="1">
    <citation type="submission" date="2017-09" db="EMBL/GenBank/DDBJ databases">
        <title>Depth-based differentiation of microbial function through sediment-hosted aquifers and enrichment of novel symbionts in the deep terrestrial subsurface.</title>
        <authorList>
            <person name="Probst A.J."/>
            <person name="Ladd B."/>
            <person name="Jarett J.K."/>
            <person name="Geller-Mcgrath D.E."/>
            <person name="Sieber C.M.K."/>
            <person name="Emerson J.B."/>
            <person name="Anantharaman K."/>
            <person name="Thomas B.C."/>
            <person name="Malmstrom R."/>
            <person name="Stieglmeier M."/>
            <person name="Klingl A."/>
            <person name="Woyke T."/>
            <person name="Ryan C.M."/>
            <person name="Banfield J.F."/>
        </authorList>
    </citation>
    <scope>NUCLEOTIDE SEQUENCE [LARGE SCALE GENOMIC DNA]</scope>
</reference>
<evidence type="ECO:0000256" key="3">
    <source>
        <dbReference type="ARBA" id="ARBA00023274"/>
    </source>
</evidence>
<dbReference type="Gene3D" id="3.30.160.20">
    <property type="match status" value="1"/>
</dbReference>
<evidence type="ECO:0000259" key="8">
    <source>
        <dbReference type="PROSITE" id="PS50881"/>
    </source>
</evidence>
<comment type="caution">
    <text evidence="9">The sequence shown here is derived from an EMBL/GenBank/DDBJ whole genome shotgun (WGS) entry which is preliminary data.</text>
</comment>
<dbReference type="Pfam" id="PF00333">
    <property type="entry name" value="Ribosomal_S5"/>
    <property type="match status" value="1"/>
</dbReference>
<dbReference type="SUPFAM" id="SSF54211">
    <property type="entry name" value="Ribosomal protein S5 domain 2-like"/>
    <property type="match status" value="1"/>
</dbReference>
<dbReference type="FunFam" id="3.30.230.10:FF:000002">
    <property type="entry name" value="30S ribosomal protein S5"/>
    <property type="match status" value="1"/>
</dbReference>
<evidence type="ECO:0000256" key="6">
    <source>
        <dbReference type="PROSITE-ProRule" id="PRU00268"/>
    </source>
</evidence>
<dbReference type="InterPro" id="IPR014721">
    <property type="entry name" value="Ribsml_uS5_D2-typ_fold_subgr"/>
</dbReference>
<proteinExistence type="inferred from homology"/>
<evidence type="ECO:0000256" key="5">
    <source>
        <dbReference type="ARBA" id="ARBA00035519"/>
    </source>
</evidence>
<evidence type="ECO:0000313" key="9">
    <source>
        <dbReference type="EMBL" id="PIZ45445.1"/>
    </source>
</evidence>
<dbReference type="PROSITE" id="PS00585">
    <property type="entry name" value="RIBOSOMAL_S5"/>
    <property type="match status" value="1"/>
</dbReference>
<sequence length="155" mass="16746">MYRGRIKPKSEFKEKVLDIRRVTRVVAGGKRFRFRATVVIGDEKGRVGVGIAKGLDVAQAVEKAKLNAKKGLITIFLKDRTVSHEVDAKFSAAKVIIKPAKNGHGLKAGGAVRVVLLLAGVKDATAKCTGRTKNKLTNALAAMEALKKLKTKNNK</sequence>
<comment type="similarity">
    <text evidence="1 7">Belongs to the universal ribosomal protein uS5 family.</text>
</comment>
<dbReference type="PANTHER" id="PTHR48277">
    <property type="entry name" value="MITOCHONDRIAL RIBOSOMAL PROTEIN S5"/>
    <property type="match status" value="1"/>
</dbReference>
<dbReference type="GO" id="GO:0003735">
    <property type="term" value="F:structural constituent of ribosome"/>
    <property type="evidence" value="ECO:0007669"/>
    <property type="project" value="UniProtKB-UniRule"/>
</dbReference>
<dbReference type="PROSITE" id="PS50881">
    <property type="entry name" value="S5_DSRBD"/>
    <property type="match status" value="1"/>
</dbReference>
<protein>
    <recommendedName>
        <fullName evidence="4">Small ribosomal subunit protein uS5</fullName>
    </recommendedName>
    <alternativeName>
        <fullName evidence="5">30S ribosomal protein S5</fullName>
    </alternativeName>
</protein>
<dbReference type="Pfam" id="PF03719">
    <property type="entry name" value="Ribosomal_S5_C"/>
    <property type="match status" value="1"/>
</dbReference>
<dbReference type="InterPro" id="IPR018192">
    <property type="entry name" value="Ribosomal_uS5_N_CS"/>
</dbReference>
<evidence type="ECO:0000313" key="10">
    <source>
        <dbReference type="Proteomes" id="UP000230553"/>
    </source>
</evidence>
<dbReference type="GO" id="GO:0006412">
    <property type="term" value="P:translation"/>
    <property type="evidence" value="ECO:0007669"/>
    <property type="project" value="InterPro"/>
</dbReference>
<dbReference type="InterPro" id="IPR020568">
    <property type="entry name" value="Ribosomal_Su5_D2-typ_SF"/>
</dbReference>
<dbReference type="Gene3D" id="3.30.230.10">
    <property type="match status" value="1"/>
</dbReference>